<dbReference type="AlphaFoldDB" id="A0A7M7QM64"/>
<evidence type="ECO:0000313" key="2">
    <source>
        <dbReference type="Proteomes" id="UP000002358"/>
    </source>
</evidence>
<dbReference type="KEGG" id="nvi:100678649"/>
<organism evidence="1 2">
    <name type="scientific">Nasonia vitripennis</name>
    <name type="common">Parasitic wasp</name>
    <dbReference type="NCBI Taxonomy" id="7425"/>
    <lineage>
        <taxon>Eukaryota</taxon>
        <taxon>Metazoa</taxon>
        <taxon>Ecdysozoa</taxon>
        <taxon>Arthropoda</taxon>
        <taxon>Hexapoda</taxon>
        <taxon>Insecta</taxon>
        <taxon>Pterygota</taxon>
        <taxon>Neoptera</taxon>
        <taxon>Endopterygota</taxon>
        <taxon>Hymenoptera</taxon>
        <taxon>Apocrita</taxon>
        <taxon>Proctotrupomorpha</taxon>
        <taxon>Chalcidoidea</taxon>
        <taxon>Pteromalidae</taxon>
        <taxon>Pteromalinae</taxon>
        <taxon>Nasonia</taxon>
    </lineage>
</organism>
<dbReference type="InParanoid" id="A0A7M7QM64"/>
<name>A0A7M7QM64_NASVI</name>
<keyword evidence="2" id="KW-1185">Reference proteome</keyword>
<dbReference type="Proteomes" id="UP000002358">
    <property type="component" value="Chromosome 5"/>
</dbReference>
<proteinExistence type="predicted"/>
<protein>
    <submittedName>
        <fullName evidence="1">Uncharacterized protein</fullName>
    </submittedName>
</protein>
<sequence>MIHLMKSQTFWILIPSSDLYALPSVMKVGPKPSVASIIPEAGFSKISTDMTDDLFMPEVSDCPPQYVPIIPEIGVSKSSLKATNCPPQYAPLLPEVGVSKSSLKATQFPLQYTPIIPAVGLPKSLLNFANGPSQHAGLTPEFILTNVSETDEPTSMYSPEFSSFLYNHQTTTSSIEPQPSTSNAVHDIYSPSYSSLDKSLMSLSYDNYNEDDDYSMKRA</sequence>
<reference evidence="1" key="1">
    <citation type="submission" date="2021-01" db="UniProtKB">
        <authorList>
            <consortium name="EnsemblMetazoa"/>
        </authorList>
    </citation>
    <scope>IDENTIFICATION</scope>
</reference>
<accession>A0A7M7QM64</accession>
<evidence type="ECO:0000313" key="1">
    <source>
        <dbReference type="EnsemblMetazoa" id="XP_031787834"/>
    </source>
</evidence>
<dbReference type="GeneID" id="100678649"/>
<dbReference type="RefSeq" id="XP_031787834.1">
    <property type="nucleotide sequence ID" value="XM_031931974.2"/>
</dbReference>
<dbReference type="EnsemblMetazoa" id="XM_031931974">
    <property type="protein sequence ID" value="XP_031787834"/>
    <property type="gene ID" value="LOC100678649"/>
</dbReference>